<evidence type="ECO:0000259" key="4">
    <source>
        <dbReference type="PROSITE" id="PS50043"/>
    </source>
</evidence>
<dbReference type="PROSITE" id="PS50043">
    <property type="entry name" value="HTH_LUXR_2"/>
    <property type="match status" value="1"/>
</dbReference>
<dbReference type="Pfam" id="PF00196">
    <property type="entry name" value="GerE"/>
    <property type="match status" value="1"/>
</dbReference>
<dbReference type="PROSITE" id="PS50110">
    <property type="entry name" value="RESPONSE_REGULATORY"/>
    <property type="match status" value="1"/>
</dbReference>
<keyword evidence="1 3" id="KW-0597">Phosphoprotein</keyword>
<feature type="domain" description="HTH luxR-type" evidence="4">
    <location>
        <begin position="151"/>
        <end position="216"/>
    </location>
</feature>
<dbReference type="PROSITE" id="PS00622">
    <property type="entry name" value="HTH_LUXR_1"/>
    <property type="match status" value="1"/>
</dbReference>
<dbReference type="CDD" id="cd17535">
    <property type="entry name" value="REC_NarL-like"/>
    <property type="match status" value="1"/>
</dbReference>
<evidence type="ECO:0000256" key="1">
    <source>
        <dbReference type="ARBA" id="ARBA00022553"/>
    </source>
</evidence>
<dbReference type="PANTHER" id="PTHR43214">
    <property type="entry name" value="TWO-COMPONENT RESPONSE REGULATOR"/>
    <property type="match status" value="1"/>
</dbReference>
<dbReference type="SMART" id="SM00448">
    <property type="entry name" value="REC"/>
    <property type="match status" value="1"/>
</dbReference>
<dbReference type="EMBL" id="AP026866">
    <property type="protein sequence ID" value="BDS06304.1"/>
    <property type="molecule type" value="Genomic_DNA"/>
</dbReference>
<evidence type="ECO:0000259" key="5">
    <source>
        <dbReference type="PROSITE" id="PS50110"/>
    </source>
</evidence>
<keyword evidence="2 6" id="KW-0238">DNA-binding</keyword>
<dbReference type="SUPFAM" id="SSF46894">
    <property type="entry name" value="C-terminal effector domain of the bipartite response regulators"/>
    <property type="match status" value="1"/>
</dbReference>
<dbReference type="InterPro" id="IPR058245">
    <property type="entry name" value="NreC/VraR/RcsB-like_REC"/>
</dbReference>
<dbReference type="InterPro" id="IPR016032">
    <property type="entry name" value="Sig_transdc_resp-reg_C-effctor"/>
</dbReference>
<evidence type="ECO:0000256" key="3">
    <source>
        <dbReference type="PROSITE-ProRule" id="PRU00169"/>
    </source>
</evidence>
<accession>A0AAT9FK12</accession>
<feature type="domain" description="Response regulatory" evidence="5">
    <location>
        <begin position="11"/>
        <end position="127"/>
    </location>
</feature>
<organism evidence="6">
    <name type="scientific">Oceaniferula spumae</name>
    <dbReference type="NCBI Taxonomy" id="2979115"/>
    <lineage>
        <taxon>Bacteria</taxon>
        <taxon>Pseudomonadati</taxon>
        <taxon>Verrucomicrobiota</taxon>
        <taxon>Verrucomicrobiia</taxon>
        <taxon>Verrucomicrobiales</taxon>
        <taxon>Verrucomicrobiaceae</taxon>
        <taxon>Oceaniferula</taxon>
    </lineage>
</organism>
<dbReference type="GO" id="GO:0000160">
    <property type="term" value="P:phosphorelay signal transduction system"/>
    <property type="evidence" value="ECO:0007669"/>
    <property type="project" value="InterPro"/>
</dbReference>
<reference evidence="6" key="1">
    <citation type="submission" date="2024-07" db="EMBL/GenBank/DDBJ databases">
        <title>Complete genome sequence of Verrucomicrobiaceae bacterium NT6N.</title>
        <authorList>
            <person name="Huang C."/>
            <person name="Takami H."/>
            <person name="Hamasaki K."/>
        </authorList>
    </citation>
    <scope>NUCLEOTIDE SEQUENCE</scope>
    <source>
        <strain evidence="6">NT6N</strain>
    </source>
</reference>
<name>A0AAT9FK12_9BACT</name>
<dbReference type="PANTHER" id="PTHR43214:SF43">
    <property type="entry name" value="TWO-COMPONENT RESPONSE REGULATOR"/>
    <property type="match status" value="1"/>
</dbReference>
<dbReference type="SUPFAM" id="SSF52172">
    <property type="entry name" value="CheY-like"/>
    <property type="match status" value="1"/>
</dbReference>
<dbReference type="GO" id="GO:0003677">
    <property type="term" value="F:DNA binding"/>
    <property type="evidence" value="ECO:0007669"/>
    <property type="project" value="UniProtKB-KW"/>
</dbReference>
<protein>
    <submittedName>
        <fullName evidence="6">DNA-binding response regulator</fullName>
    </submittedName>
</protein>
<feature type="modified residue" description="4-aspartylphosphate" evidence="3">
    <location>
        <position position="62"/>
    </location>
</feature>
<dbReference type="CDD" id="cd06170">
    <property type="entry name" value="LuxR_C_like"/>
    <property type="match status" value="1"/>
</dbReference>
<dbReference type="AlphaFoldDB" id="A0AAT9FK12"/>
<dbReference type="PRINTS" id="PR00038">
    <property type="entry name" value="HTHLUXR"/>
</dbReference>
<dbReference type="KEGG" id="osu:NT6N_13440"/>
<dbReference type="Gene3D" id="3.40.50.2300">
    <property type="match status" value="1"/>
</dbReference>
<dbReference type="SMART" id="SM00421">
    <property type="entry name" value="HTH_LUXR"/>
    <property type="match status" value="1"/>
</dbReference>
<dbReference type="GO" id="GO:0006355">
    <property type="term" value="P:regulation of DNA-templated transcription"/>
    <property type="evidence" value="ECO:0007669"/>
    <property type="project" value="InterPro"/>
</dbReference>
<evidence type="ECO:0000313" key="6">
    <source>
        <dbReference type="EMBL" id="BDS06304.1"/>
    </source>
</evidence>
<dbReference type="InterPro" id="IPR000792">
    <property type="entry name" value="Tscrpt_reg_LuxR_C"/>
</dbReference>
<dbReference type="InterPro" id="IPR011006">
    <property type="entry name" value="CheY-like_superfamily"/>
</dbReference>
<evidence type="ECO:0000256" key="2">
    <source>
        <dbReference type="ARBA" id="ARBA00023125"/>
    </source>
</evidence>
<dbReference type="Pfam" id="PF00072">
    <property type="entry name" value="Response_reg"/>
    <property type="match status" value="1"/>
</dbReference>
<dbReference type="InterPro" id="IPR039420">
    <property type="entry name" value="WalR-like"/>
</dbReference>
<sequence length="217" mass="23344">MSESKQNDPITVVIVEDDAGIRGGLAAILARAPGVECIGQFTNGEDALAELPELQPRVVLMDINLPGMDGVTCVGRLAGKLPNTHILMLTVHEDTDTIFNSLAAGASGYLLKPPRADELLAAIKDVFTGGAPMTANIARKVVQSFKQVPAEPSAAESLSPRESEILELLAQGLAYKEIADRLDISYSTVRTHIERIYTKLHVHSRSHAVAKYLGDDY</sequence>
<gene>
    <name evidence="6" type="ORF">NT6N_13440</name>
</gene>
<dbReference type="InterPro" id="IPR001789">
    <property type="entry name" value="Sig_transdc_resp-reg_receiver"/>
</dbReference>
<proteinExistence type="predicted"/>